<name>A0A1I8A8M4_9BILA</name>
<sequence>MGPRSVRLWAFLLLTSSLLAVVCRASPLVVPKAGVFKKGEQIPQECCRAFCFPVEIGCFCCFENYDYFDGVETKHVDGVPDWLKKKSATSPQ</sequence>
<reference evidence="3" key="1">
    <citation type="submission" date="2016-11" db="UniProtKB">
        <authorList>
            <consortium name="WormBaseParasite"/>
        </authorList>
    </citation>
    <scope>IDENTIFICATION</scope>
</reference>
<keyword evidence="2" id="KW-1185">Reference proteome</keyword>
<evidence type="ECO:0000256" key="1">
    <source>
        <dbReference type="SAM" id="SignalP"/>
    </source>
</evidence>
<keyword evidence="1" id="KW-0732">Signal</keyword>
<dbReference type="WBParaSite" id="L893_g33683.t1">
    <property type="protein sequence ID" value="L893_g33683.t1"/>
    <property type="gene ID" value="L893_g33683"/>
</dbReference>
<organism evidence="2 3">
    <name type="scientific">Steinernema glaseri</name>
    <dbReference type="NCBI Taxonomy" id="37863"/>
    <lineage>
        <taxon>Eukaryota</taxon>
        <taxon>Metazoa</taxon>
        <taxon>Ecdysozoa</taxon>
        <taxon>Nematoda</taxon>
        <taxon>Chromadorea</taxon>
        <taxon>Rhabditida</taxon>
        <taxon>Tylenchina</taxon>
        <taxon>Panagrolaimomorpha</taxon>
        <taxon>Strongyloidoidea</taxon>
        <taxon>Steinernematidae</taxon>
        <taxon>Steinernema</taxon>
    </lineage>
</organism>
<evidence type="ECO:0000313" key="2">
    <source>
        <dbReference type="Proteomes" id="UP000095287"/>
    </source>
</evidence>
<feature type="signal peptide" evidence="1">
    <location>
        <begin position="1"/>
        <end position="25"/>
    </location>
</feature>
<dbReference type="Proteomes" id="UP000095287">
    <property type="component" value="Unplaced"/>
</dbReference>
<accession>A0A1I8A8M4</accession>
<feature type="chain" id="PRO_5009314393" evidence="1">
    <location>
        <begin position="26"/>
        <end position="92"/>
    </location>
</feature>
<evidence type="ECO:0000313" key="3">
    <source>
        <dbReference type="WBParaSite" id="L893_g33683.t1"/>
    </source>
</evidence>
<dbReference type="AlphaFoldDB" id="A0A1I8A8M4"/>
<protein>
    <submittedName>
        <fullName evidence="3">Secreted protein</fullName>
    </submittedName>
</protein>
<proteinExistence type="predicted"/>